<dbReference type="GO" id="GO:0005737">
    <property type="term" value="C:cytoplasm"/>
    <property type="evidence" value="ECO:0007669"/>
    <property type="project" value="TreeGrafter"/>
</dbReference>
<dbReference type="PROSITE" id="PS51186">
    <property type="entry name" value="GNAT"/>
    <property type="match status" value="1"/>
</dbReference>
<keyword evidence="6" id="KW-1185">Reference proteome</keyword>
<evidence type="ECO:0000256" key="2">
    <source>
        <dbReference type="ARBA" id="ARBA00023315"/>
    </source>
</evidence>
<dbReference type="PANTHER" id="PTHR43792">
    <property type="entry name" value="GNAT FAMILY, PUTATIVE (AFU_ORTHOLOGUE AFUA_3G00765)-RELATED-RELATED"/>
    <property type="match status" value="1"/>
</dbReference>
<dbReference type="Proteomes" id="UP000003900">
    <property type="component" value="Unassembled WGS sequence"/>
</dbReference>
<dbReference type="Gene3D" id="3.30.1330.40">
    <property type="entry name" value="RutC-like"/>
    <property type="match status" value="1"/>
</dbReference>
<evidence type="ECO:0000256" key="3">
    <source>
        <dbReference type="ARBA" id="ARBA00038502"/>
    </source>
</evidence>
<sequence length="316" mass="35632">MQLIGSNVYVRPVEESDADMLLALEVKNRDFFQPFTGLREASFYTLQGQAARIKEAIEQSKEDRAYFFVICLPDSGQIIGEIMLTEVVRYNLQSCWIGYFLDQEHNGKGYMTEAVKLVVRYAFDELDFHRIEAGVMPHNTGSIKVLLKAGFHKEGIAKKNVKINGYWEDHQTLAIVNDDDAKEGKEAKKVQRSNPNTVASPVGPYTHLTVVPRGAELLVLSGQVGTDMNGDMPSDMNEQLYNTLQNILRILEGESVCADNIIKINILATEEMDWNYFNEVWEKFHGGTAPSMTMSYVPALALPSLKVEIEAWAARW</sequence>
<evidence type="ECO:0000256" key="1">
    <source>
        <dbReference type="ARBA" id="ARBA00022679"/>
    </source>
</evidence>
<dbReference type="OrthoDB" id="9795206at2"/>
<evidence type="ECO:0000313" key="6">
    <source>
        <dbReference type="Proteomes" id="UP000003900"/>
    </source>
</evidence>
<dbReference type="InterPro" id="IPR035959">
    <property type="entry name" value="RutC-like_sf"/>
</dbReference>
<name>H3SPT0_9BACL</name>
<dbReference type="EMBL" id="AHKH01000191">
    <property type="protein sequence ID" value="EHQ58909.1"/>
    <property type="molecule type" value="Genomic_DNA"/>
</dbReference>
<dbReference type="PATRIC" id="fig|1131935.3.peg.5787"/>
<dbReference type="InterPro" id="IPR016181">
    <property type="entry name" value="Acyl_CoA_acyltransferase"/>
</dbReference>
<dbReference type="InterPro" id="IPR051531">
    <property type="entry name" value="N-acetyltransferase"/>
</dbReference>
<dbReference type="RefSeq" id="WP_006680055.1">
    <property type="nucleotide sequence ID" value="NZ_AHKH01000191.1"/>
</dbReference>
<keyword evidence="2" id="KW-0012">Acyltransferase</keyword>
<dbReference type="PANTHER" id="PTHR43792:SF8">
    <property type="entry name" value="[RIBOSOMAL PROTEIN US5]-ALANINE N-ACETYLTRANSFERASE"/>
    <property type="match status" value="1"/>
</dbReference>
<comment type="similarity">
    <text evidence="3">Belongs to the acetyltransferase family. RimJ subfamily.</text>
</comment>
<proteinExistence type="inferred from homology"/>
<accession>H3SPT0</accession>
<dbReference type="GO" id="GO:0008999">
    <property type="term" value="F:protein-N-terminal-alanine acetyltransferase activity"/>
    <property type="evidence" value="ECO:0007669"/>
    <property type="project" value="TreeGrafter"/>
</dbReference>
<evidence type="ECO:0000259" key="4">
    <source>
        <dbReference type="PROSITE" id="PS51186"/>
    </source>
</evidence>
<dbReference type="SUPFAM" id="SSF55729">
    <property type="entry name" value="Acyl-CoA N-acyltransferases (Nat)"/>
    <property type="match status" value="1"/>
</dbReference>
<dbReference type="CDD" id="cd00448">
    <property type="entry name" value="YjgF_YER057c_UK114_family"/>
    <property type="match status" value="1"/>
</dbReference>
<dbReference type="InterPro" id="IPR006175">
    <property type="entry name" value="YjgF/YER057c/UK114"/>
</dbReference>
<dbReference type="STRING" id="1131935.PDENDC454_27955"/>
<feature type="domain" description="N-acetyltransferase" evidence="4">
    <location>
        <begin position="8"/>
        <end position="173"/>
    </location>
</feature>
<protein>
    <recommendedName>
        <fullName evidence="4">N-acetyltransferase domain-containing protein</fullName>
    </recommendedName>
</protein>
<dbReference type="InterPro" id="IPR000182">
    <property type="entry name" value="GNAT_dom"/>
</dbReference>
<gene>
    <name evidence="5" type="ORF">PDENDC454_27955</name>
</gene>
<dbReference type="Pfam" id="PF13302">
    <property type="entry name" value="Acetyltransf_3"/>
    <property type="match status" value="1"/>
</dbReference>
<dbReference type="AlphaFoldDB" id="H3SPT0"/>
<reference evidence="5 6" key="1">
    <citation type="journal article" date="2012" name="J. Bacteriol.">
        <title>Genome Sequence of the Pattern-Forming Social Bacterium Paenibacillus dendritiformis C454 Chiral Morphotype.</title>
        <authorList>
            <person name="Sirota-Madi A."/>
            <person name="Olender T."/>
            <person name="Helman Y."/>
            <person name="Brainis I."/>
            <person name="Finkelshtein A."/>
            <person name="Roth D."/>
            <person name="Hagai E."/>
            <person name="Leshkowitz D."/>
            <person name="Brodsky L."/>
            <person name="Galatenko V."/>
            <person name="Nikolaev V."/>
            <person name="Gutnick D.L."/>
            <person name="Lancet D."/>
            <person name="Ben-Jacob E."/>
        </authorList>
    </citation>
    <scope>NUCLEOTIDE SEQUENCE [LARGE SCALE GENOMIC DNA]</scope>
    <source>
        <strain evidence="5 6">C454</strain>
    </source>
</reference>
<dbReference type="SUPFAM" id="SSF55298">
    <property type="entry name" value="YjgF-like"/>
    <property type="match status" value="1"/>
</dbReference>
<dbReference type="Gene3D" id="3.40.630.30">
    <property type="match status" value="1"/>
</dbReference>
<keyword evidence="1" id="KW-0808">Transferase</keyword>
<organism evidence="5 6">
    <name type="scientific">Paenibacillus dendritiformis C454</name>
    <dbReference type="NCBI Taxonomy" id="1131935"/>
    <lineage>
        <taxon>Bacteria</taxon>
        <taxon>Bacillati</taxon>
        <taxon>Bacillota</taxon>
        <taxon>Bacilli</taxon>
        <taxon>Bacillales</taxon>
        <taxon>Paenibacillaceae</taxon>
        <taxon>Paenibacillus</taxon>
    </lineage>
</organism>
<evidence type="ECO:0000313" key="5">
    <source>
        <dbReference type="EMBL" id="EHQ58909.1"/>
    </source>
</evidence>
<dbReference type="Pfam" id="PF01042">
    <property type="entry name" value="Ribonuc_L-PSP"/>
    <property type="match status" value="1"/>
</dbReference>
<comment type="caution">
    <text evidence="5">The sequence shown here is derived from an EMBL/GenBank/DDBJ whole genome shotgun (WGS) entry which is preliminary data.</text>
</comment>